<evidence type="ECO:0000313" key="6">
    <source>
        <dbReference type="Proteomes" id="UP000235916"/>
    </source>
</evidence>
<dbReference type="InterPro" id="IPR045032">
    <property type="entry name" value="PEL"/>
</dbReference>
<proteinExistence type="inferred from homology"/>
<accession>A0A2N8KZF2</accession>
<dbReference type="OrthoDB" id="9804661at2"/>
<comment type="subcellular location">
    <subcellularLocation>
        <location evidence="2">Secreted</location>
    </subcellularLocation>
</comment>
<dbReference type="RefSeq" id="WP_102768753.1">
    <property type="nucleotide sequence ID" value="NZ_POSP01000003.1"/>
</dbReference>
<sequence>MKPLRRRLLLILPACSLIACSVLPVERVSTELSPWARSVLAPGDGWASLNGGTRGGADAAAADVFTVSSRSELLAALAGPARPRIIQVRGRIDLSADAQGRALQEEDFRDPAFSWPAFEAAYAPATWGKVPPSGPMEEARLRSARRQSAHTTVRIPSDTTLVGLGPEAGFKNGMLLLDGVQNIIVRGLHFSDAYDFFPAWDPKDNASGEWNSEYDNLSLRGARRVWVDHCTFDDGERPDRAERWALGRPMQHHDGLLDITQQSDLVTVSWSHFRDHDKTHLIGSSDSRSEDAGHLRVSFHHNHWERTQARTPRVRYGQVHLYNNLFSVPNLKAYDYSIGVGVQSRVLSEANVWRSAPGLSSRQLVKWWKGQHFADRGSLHNGQPVDLLAELRAANPGVVISADLGWQPVLAAPVEPAEQVEARVLAGAGAGLAR</sequence>
<evidence type="ECO:0000256" key="3">
    <source>
        <dbReference type="SAM" id="SignalP"/>
    </source>
</evidence>
<dbReference type="EMBL" id="POSP01000003">
    <property type="protein sequence ID" value="PND38836.1"/>
    <property type="molecule type" value="Genomic_DNA"/>
</dbReference>
<dbReference type="InterPro" id="IPR012334">
    <property type="entry name" value="Pectin_lyas_fold"/>
</dbReference>
<dbReference type="GO" id="GO:0030570">
    <property type="term" value="F:pectate lyase activity"/>
    <property type="evidence" value="ECO:0007669"/>
    <property type="project" value="InterPro"/>
</dbReference>
<dbReference type="Proteomes" id="UP000235916">
    <property type="component" value="Unassembled WGS sequence"/>
</dbReference>
<protein>
    <submittedName>
        <fullName evidence="5">Pectate lyase</fullName>
    </submittedName>
</protein>
<feature type="signal peptide" evidence="3">
    <location>
        <begin position="1"/>
        <end position="19"/>
    </location>
</feature>
<keyword evidence="1 2" id="KW-0456">Lyase</keyword>
<dbReference type="PANTHER" id="PTHR31683">
    <property type="entry name" value="PECTATE LYASE 18-RELATED"/>
    <property type="match status" value="1"/>
</dbReference>
<evidence type="ECO:0000259" key="4">
    <source>
        <dbReference type="SMART" id="SM00656"/>
    </source>
</evidence>
<dbReference type="SUPFAM" id="SSF51126">
    <property type="entry name" value="Pectin lyase-like"/>
    <property type="match status" value="1"/>
</dbReference>
<comment type="caution">
    <text evidence="5">The sequence shown here is derived from an EMBL/GenBank/DDBJ whole genome shotgun (WGS) entry which is preliminary data.</text>
</comment>
<dbReference type="PANTHER" id="PTHR31683:SF18">
    <property type="entry name" value="PECTATE LYASE 21-RELATED"/>
    <property type="match status" value="1"/>
</dbReference>
<keyword evidence="6" id="KW-1185">Reference proteome</keyword>
<reference evidence="5 6" key="1">
    <citation type="submission" date="2018-01" db="EMBL/GenBank/DDBJ databases">
        <title>Draft genome sequence of Paucibacter aquatile CR182 isolated from freshwater of the Nakdong River.</title>
        <authorList>
            <person name="Choi A."/>
            <person name="Chung E.J."/>
        </authorList>
    </citation>
    <scope>NUCLEOTIDE SEQUENCE [LARGE SCALE GENOMIC DNA]</scope>
    <source>
        <strain evidence="5 6">CR182</strain>
    </source>
</reference>
<organism evidence="5 6">
    <name type="scientific">Kinneretia aquatilis</name>
    <dbReference type="NCBI Taxonomy" id="2070761"/>
    <lineage>
        <taxon>Bacteria</taxon>
        <taxon>Pseudomonadati</taxon>
        <taxon>Pseudomonadota</taxon>
        <taxon>Betaproteobacteria</taxon>
        <taxon>Burkholderiales</taxon>
        <taxon>Sphaerotilaceae</taxon>
        <taxon>Roseateles</taxon>
    </lineage>
</organism>
<dbReference type="InterPro" id="IPR002022">
    <property type="entry name" value="Pec_lyase"/>
</dbReference>
<evidence type="ECO:0000256" key="1">
    <source>
        <dbReference type="ARBA" id="ARBA00023239"/>
    </source>
</evidence>
<dbReference type="PROSITE" id="PS51257">
    <property type="entry name" value="PROKAR_LIPOPROTEIN"/>
    <property type="match status" value="1"/>
</dbReference>
<keyword evidence="2" id="KW-0624">Polysaccharide degradation</keyword>
<dbReference type="GO" id="GO:0005576">
    <property type="term" value="C:extracellular region"/>
    <property type="evidence" value="ECO:0007669"/>
    <property type="project" value="UniProtKB-SubCell"/>
</dbReference>
<gene>
    <name evidence="5" type="ORF">C1O66_15755</name>
</gene>
<keyword evidence="2" id="KW-0964">Secreted</keyword>
<keyword evidence="3" id="KW-0732">Signal</keyword>
<feature type="domain" description="Pectate lyase" evidence="4">
    <location>
        <begin position="120"/>
        <end position="359"/>
    </location>
</feature>
<comment type="similarity">
    <text evidence="2">Belongs to the polysaccharide lyase 1 family.</text>
</comment>
<keyword evidence="2" id="KW-0119">Carbohydrate metabolism</keyword>
<name>A0A2N8KZF2_9BURK</name>
<dbReference type="GO" id="GO:0000272">
    <property type="term" value="P:polysaccharide catabolic process"/>
    <property type="evidence" value="ECO:0007669"/>
    <property type="project" value="UniProtKB-KW"/>
</dbReference>
<dbReference type="InterPro" id="IPR011050">
    <property type="entry name" value="Pectin_lyase_fold/virulence"/>
</dbReference>
<dbReference type="SMART" id="SM00656">
    <property type="entry name" value="Amb_all"/>
    <property type="match status" value="1"/>
</dbReference>
<evidence type="ECO:0000313" key="5">
    <source>
        <dbReference type="EMBL" id="PND38836.1"/>
    </source>
</evidence>
<evidence type="ECO:0000256" key="2">
    <source>
        <dbReference type="RuleBase" id="RU361173"/>
    </source>
</evidence>
<dbReference type="Gene3D" id="2.160.20.10">
    <property type="entry name" value="Single-stranded right-handed beta-helix, Pectin lyase-like"/>
    <property type="match status" value="1"/>
</dbReference>
<dbReference type="AlphaFoldDB" id="A0A2N8KZF2"/>
<dbReference type="Pfam" id="PF00544">
    <property type="entry name" value="Pectate_lyase_4"/>
    <property type="match status" value="2"/>
</dbReference>
<feature type="chain" id="PRO_5014660161" evidence="3">
    <location>
        <begin position="20"/>
        <end position="434"/>
    </location>
</feature>